<protein>
    <recommendedName>
        <fullName evidence="4">Glycosyltransferase RgtA/B/C/D-like domain-containing protein</fullName>
    </recommendedName>
</protein>
<feature type="transmembrane region" description="Helical" evidence="1">
    <location>
        <begin position="232"/>
        <end position="250"/>
    </location>
</feature>
<accession>A0A9D2F5B1</accession>
<dbReference type="EMBL" id="DXBN01000057">
    <property type="protein sequence ID" value="HIZ52789.1"/>
    <property type="molecule type" value="Genomic_DNA"/>
</dbReference>
<keyword evidence="1" id="KW-0812">Transmembrane</keyword>
<reference evidence="2" key="2">
    <citation type="submission" date="2021-04" db="EMBL/GenBank/DDBJ databases">
        <authorList>
            <person name="Gilroy R."/>
        </authorList>
    </citation>
    <scope>NUCLEOTIDE SEQUENCE</scope>
    <source>
        <strain evidence="2">CHK172-16539</strain>
    </source>
</reference>
<feature type="transmembrane region" description="Helical" evidence="1">
    <location>
        <begin position="184"/>
        <end position="203"/>
    </location>
</feature>
<proteinExistence type="predicted"/>
<feature type="transmembrane region" description="Helical" evidence="1">
    <location>
        <begin position="155"/>
        <end position="177"/>
    </location>
</feature>
<feature type="transmembrane region" description="Helical" evidence="1">
    <location>
        <begin position="447"/>
        <end position="464"/>
    </location>
</feature>
<feature type="transmembrane region" description="Helical" evidence="1">
    <location>
        <begin position="20"/>
        <end position="38"/>
    </location>
</feature>
<evidence type="ECO:0008006" key="4">
    <source>
        <dbReference type="Google" id="ProtNLM"/>
    </source>
</evidence>
<feature type="transmembrane region" description="Helical" evidence="1">
    <location>
        <begin position="85"/>
        <end position="103"/>
    </location>
</feature>
<feature type="transmembrane region" description="Helical" evidence="1">
    <location>
        <begin position="44"/>
        <end position="64"/>
    </location>
</feature>
<evidence type="ECO:0000256" key="1">
    <source>
        <dbReference type="SAM" id="Phobius"/>
    </source>
</evidence>
<feature type="transmembrane region" description="Helical" evidence="1">
    <location>
        <begin position="209"/>
        <end position="225"/>
    </location>
</feature>
<dbReference type="Proteomes" id="UP000824063">
    <property type="component" value="Unassembled WGS sequence"/>
</dbReference>
<feature type="transmembrane region" description="Helical" evidence="1">
    <location>
        <begin position="476"/>
        <end position="493"/>
    </location>
</feature>
<gene>
    <name evidence="2" type="ORF">IAA20_02465</name>
</gene>
<organism evidence="2 3">
    <name type="scientific">Candidatus Enterococcus avicola</name>
    <dbReference type="NCBI Taxonomy" id="2838561"/>
    <lineage>
        <taxon>Bacteria</taxon>
        <taxon>Bacillati</taxon>
        <taxon>Bacillota</taxon>
        <taxon>Bacilli</taxon>
        <taxon>Lactobacillales</taxon>
        <taxon>Enterococcaceae</taxon>
        <taxon>Enterococcus</taxon>
    </lineage>
</organism>
<dbReference type="AlphaFoldDB" id="A0A9D2F5B1"/>
<evidence type="ECO:0000313" key="2">
    <source>
        <dbReference type="EMBL" id="HIZ52789.1"/>
    </source>
</evidence>
<reference evidence="2" key="1">
    <citation type="journal article" date="2021" name="PeerJ">
        <title>Extensive microbial diversity within the chicken gut microbiome revealed by metagenomics and culture.</title>
        <authorList>
            <person name="Gilroy R."/>
            <person name="Ravi A."/>
            <person name="Getino M."/>
            <person name="Pursley I."/>
            <person name="Horton D.L."/>
            <person name="Alikhan N.F."/>
            <person name="Baker D."/>
            <person name="Gharbi K."/>
            <person name="Hall N."/>
            <person name="Watson M."/>
            <person name="Adriaenssens E.M."/>
            <person name="Foster-Nyarko E."/>
            <person name="Jarju S."/>
            <person name="Secka A."/>
            <person name="Antonio M."/>
            <person name="Oren A."/>
            <person name="Chaudhuri R.R."/>
            <person name="La Ragione R."/>
            <person name="Hildebrand F."/>
            <person name="Pallen M.J."/>
        </authorList>
    </citation>
    <scope>NUCLEOTIDE SEQUENCE</scope>
    <source>
        <strain evidence="2">CHK172-16539</strain>
    </source>
</reference>
<comment type="caution">
    <text evidence="2">The sequence shown here is derived from an EMBL/GenBank/DDBJ whole genome shotgun (WGS) entry which is preliminary data.</text>
</comment>
<feature type="transmembrane region" description="Helical" evidence="1">
    <location>
        <begin position="256"/>
        <end position="272"/>
    </location>
</feature>
<keyword evidence="1" id="KW-0472">Membrane</keyword>
<feature type="transmembrane region" description="Helical" evidence="1">
    <location>
        <begin position="419"/>
        <end position="438"/>
    </location>
</feature>
<sequence>MGKNKIKVSTFSFLKKAINVVFLIWMILIFIGSIRSTHLNITAVSPKLFALISLLVIFVVIYFMSNKIKSVINNKIMPYLLRHKLVLLAAWSLILIIGQIIFIDKTTTTIGFDVGGVVGEVLYGNAMPHYFSYNPNNLPLLFLEYFWGNHFGASWFSFNIMTLLSTDLGFVITILTARYINKNNMYTTWLLSLLLLSCFPYIIVPYTDTLVLPLVSLSFLGYVITKKNNDIYVKLLGSLLMGIFGMMAYLLKPSSIIFVIAIVLIEIIYLIFKNKKAKLIYIGLILLVSFGSAIGVKQIYNTYLHDQQYIKINPSMKKPPELFLAMGMVGTGGYSPQLTDEINSLETQHEKKTASVNHIKDTLKSYGPFGYLQFLLKKNTNNTSNGAFGWLQEGNFILAPANNRLQQLVYPNGSHLLDYFFVSQVVWIILIVILILGYKSPKNLESIIMILKLSIIGSLMYLLLFEGGRSRYLIQFLPQIMLLAGIYLSCYLTDETSTENSN</sequence>
<name>A0A9D2F5B1_9ENTE</name>
<evidence type="ECO:0000313" key="3">
    <source>
        <dbReference type="Proteomes" id="UP000824063"/>
    </source>
</evidence>
<feature type="transmembrane region" description="Helical" evidence="1">
    <location>
        <begin position="279"/>
        <end position="300"/>
    </location>
</feature>
<keyword evidence="1" id="KW-1133">Transmembrane helix</keyword>